<evidence type="ECO:0000313" key="1">
    <source>
        <dbReference type="EMBL" id="ETW19974.1"/>
    </source>
</evidence>
<sequence length="690" mass="82417">MNDNRNKNSSDNIDSNNYKKDIKIFISSENVNICYLVNYHRFKYIYKKNFNIDTYMNDYINLIDSCSNFCDKNENENSDNHEHVGIINKDLYNVNLNFLFKLDYMCIEDKQKSIMAFFPFFYIMLMKNCNYVISHLTVVDIKYNSQYFIKEKKKKEENRKNNNDVENNMRAKCNRHLSNYMNSILNNSADNKHNNLDKEREKEPIFMNPYEDKDKTKDDVEHSINSNQIRYVGNVKCIGNNNKHKYVIPFKSNVKNKMEGISSSSDSCIYKKTKRKKYIDDIDCNNINDKNKKSYDILYGNNSQEYYENIKNLRNYLKNDMIKNVKKSSEHKSIDGNANNLYDIPPNDNEMKDEFLIKNDDDNKMNSMCVDKDDYKQRSYISYLLNYKKKNGENKYSTKNNIMKRFNSLIHFIGIHNNTSKGASKKIKGIKRSLSLFSFKSLPIRRRKFGKWNSNTIDVFQVGQENNYKKNKKKTKKFFGLFNTDNNDNNKSLNDNIDYNKNNSGLNKERNNNLDYDKNGKYEKVSYDEHKNISFTHSDNRNACIINKNNTEKNLKMNYDTLSGDNNIKKNKKNRWKLSSCTVSIFNINLFNCIYLKKYKKHGEIYLQPLIYNYKNSNILNTIYEKSDIYENNSFNINYFDINNNLKHMNYKNIVSNYYIIENEFTLIEYINQLYNLEWFNKFNLHHLYN</sequence>
<proteinExistence type="predicted"/>
<accession>A0A024VBX2</accession>
<name>A0A024VBX2_PLAFA</name>
<feature type="non-terminal residue" evidence="1">
    <location>
        <position position="690"/>
    </location>
</feature>
<dbReference type="Proteomes" id="UP000030690">
    <property type="component" value="Unassembled WGS sequence"/>
</dbReference>
<protein>
    <submittedName>
        <fullName evidence="1">Uncharacterized protein</fullName>
    </submittedName>
</protein>
<organism evidence="1 2">
    <name type="scientific">Plasmodium falciparum Vietnam Oak-Knoll</name>
    <name type="common">FVO</name>
    <dbReference type="NCBI Taxonomy" id="1036723"/>
    <lineage>
        <taxon>Eukaryota</taxon>
        <taxon>Sar</taxon>
        <taxon>Alveolata</taxon>
        <taxon>Apicomplexa</taxon>
        <taxon>Aconoidasida</taxon>
        <taxon>Haemosporida</taxon>
        <taxon>Plasmodiidae</taxon>
        <taxon>Plasmodium</taxon>
        <taxon>Plasmodium (Laverania)</taxon>
    </lineage>
</organism>
<reference evidence="1 2" key="2">
    <citation type="submission" date="2013-02" db="EMBL/GenBank/DDBJ databases">
        <title>The Genome Sequence of Plasmodium falciparum Vietnam Oak-Knoll (FVO).</title>
        <authorList>
            <consortium name="The Broad Institute Genome Sequencing Platform"/>
            <consortium name="The Broad Institute Genome Sequencing Center for Infectious Disease"/>
            <person name="Neafsey D."/>
            <person name="Cheeseman I."/>
            <person name="Volkman S."/>
            <person name="Adams J."/>
            <person name="Walker B."/>
            <person name="Young S.K."/>
            <person name="Zeng Q."/>
            <person name="Gargeya S."/>
            <person name="Fitzgerald M."/>
            <person name="Haas B."/>
            <person name="Abouelleil A."/>
            <person name="Alvarado L."/>
            <person name="Arachchi H.M."/>
            <person name="Berlin A.M."/>
            <person name="Chapman S.B."/>
            <person name="Dewar J."/>
            <person name="Goldberg J."/>
            <person name="Griggs A."/>
            <person name="Gujja S."/>
            <person name="Hansen M."/>
            <person name="Howarth C."/>
            <person name="Imamovic A."/>
            <person name="Larimer J."/>
            <person name="McCowan C."/>
            <person name="Murphy C."/>
            <person name="Neiman D."/>
            <person name="Pearson M."/>
            <person name="Priest M."/>
            <person name="Roberts A."/>
            <person name="Saif S."/>
            <person name="Shea T."/>
            <person name="Sisk P."/>
            <person name="Sykes S."/>
            <person name="Wortman J."/>
            <person name="Nusbaum C."/>
            <person name="Birren B."/>
        </authorList>
    </citation>
    <scope>NUCLEOTIDE SEQUENCE [LARGE SCALE GENOMIC DNA]</scope>
    <source>
        <strain evidence="2">Vietnam Oak-Knoll (FVO)</strain>
    </source>
</reference>
<dbReference type="AlphaFoldDB" id="A0A024VBX2"/>
<reference evidence="1 2" key="1">
    <citation type="submission" date="2013-02" db="EMBL/GenBank/DDBJ databases">
        <title>The Genome Annotation of Plasmodium falciparum Vietnam Oak-Knoll (FVO).</title>
        <authorList>
            <consortium name="The Broad Institute Genome Sequencing Platform"/>
            <consortium name="The Broad Institute Genome Sequencing Center for Infectious Disease"/>
            <person name="Neafsey D."/>
            <person name="Hoffman S."/>
            <person name="Volkman S."/>
            <person name="Rosenthal P."/>
            <person name="Walker B."/>
            <person name="Young S.K."/>
            <person name="Zeng Q."/>
            <person name="Gargeya S."/>
            <person name="Fitzgerald M."/>
            <person name="Haas B."/>
            <person name="Abouelleil A."/>
            <person name="Allen A.W."/>
            <person name="Alvarado L."/>
            <person name="Arachchi H.M."/>
            <person name="Berlin A.M."/>
            <person name="Chapman S.B."/>
            <person name="Gainer-Dewar J."/>
            <person name="Goldberg J."/>
            <person name="Griggs A."/>
            <person name="Gujja S."/>
            <person name="Hansen M."/>
            <person name="Howarth C."/>
            <person name="Imamovic A."/>
            <person name="Ireland A."/>
            <person name="Larimer J."/>
            <person name="McCowan C."/>
            <person name="Murphy C."/>
            <person name="Pearson M."/>
            <person name="Poon T.W."/>
            <person name="Priest M."/>
            <person name="Roberts A."/>
            <person name="Saif S."/>
            <person name="Shea T."/>
            <person name="Sisk P."/>
            <person name="Sykes S."/>
            <person name="Wortman J."/>
            <person name="Nusbaum C."/>
            <person name="Birren B."/>
        </authorList>
    </citation>
    <scope>NUCLEOTIDE SEQUENCE [LARGE SCALE GENOMIC DNA]</scope>
    <source>
        <strain evidence="2">Vietnam Oak-Knoll (FVO)</strain>
    </source>
</reference>
<gene>
    <name evidence="1" type="ORF">PFFVO_01120</name>
</gene>
<dbReference type="EMBL" id="KI925039">
    <property type="protein sequence ID" value="ETW19974.1"/>
    <property type="molecule type" value="Genomic_DNA"/>
</dbReference>
<evidence type="ECO:0000313" key="2">
    <source>
        <dbReference type="Proteomes" id="UP000030690"/>
    </source>
</evidence>